<evidence type="ECO:0000259" key="1">
    <source>
        <dbReference type="Pfam" id="PF00534"/>
    </source>
</evidence>
<gene>
    <name evidence="3" type="ORF">GCM10011396_34050</name>
</gene>
<feature type="domain" description="Glycosyl transferase family 1" evidence="1">
    <location>
        <begin position="184"/>
        <end position="356"/>
    </location>
</feature>
<keyword evidence="4" id="KW-1185">Reference proteome</keyword>
<proteinExistence type="predicted"/>
<dbReference type="SUPFAM" id="SSF53756">
    <property type="entry name" value="UDP-Glycosyltransferase/glycogen phosphorylase"/>
    <property type="match status" value="1"/>
</dbReference>
<dbReference type="Proteomes" id="UP000637423">
    <property type="component" value="Unassembled WGS sequence"/>
</dbReference>
<accession>A0A916XLH4</accession>
<dbReference type="GO" id="GO:0016787">
    <property type="term" value="F:hydrolase activity"/>
    <property type="evidence" value="ECO:0007669"/>
    <property type="project" value="UniProtKB-KW"/>
</dbReference>
<reference evidence="3" key="1">
    <citation type="journal article" date="2014" name="Int. J. Syst. Evol. Microbiol.">
        <title>Complete genome sequence of Corynebacterium casei LMG S-19264T (=DSM 44701T), isolated from a smear-ripened cheese.</title>
        <authorList>
            <consortium name="US DOE Joint Genome Institute (JGI-PGF)"/>
            <person name="Walter F."/>
            <person name="Albersmeier A."/>
            <person name="Kalinowski J."/>
            <person name="Ruckert C."/>
        </authorList>
    </citation>
    <scope>NUCLEOTIDE SEQUENCE</scope>
    <source>
        <strain evidence="3">CGMCC 1.10998</strain>
    </source>
</reference>
<dbReference type="Pfam" id="PF00534">
    <property type="entry name" value="Glycos_transf_1"/>
    <property type="match status" value="1"/>
</dbReference>
<dbReference type="Pfam" id="PF13439">
    <property type="entry name" value="Glyco_transf_4"/>
    <property type="match status" value="1"/>
</dbReference>
<dbReference type="InterPro" id="IPR028098">
    <property type="entry name" value="Glyco_trans_4-like_N"/>
</dbReference>
<evidence type="ECO:0000259" key="2">
    <source>
        <dbReference type="Pfam" id="PF13439"/>
    </source>
</evidence>
<keyword evidence="3" id="KW-0378">Hydrolase</keyword>
<organism evidence="3 4">
    <name type="scientific">Undibacterium terreum</name>
    <dbReference type="NCBI Taxonomy" id="1224302"/>
    <lineage>
        <taxon>Bacteria</taxon>
        <taxon>Pseudomonadati</taxon>
        <taxon>Pseudomonadota</taxon>
        <taxon>Betaproteobacteria</taxon>
        <taxon>Burkholderiales</taxon>
        <taxon>Oxalobacteraceae</taxon>
        <taxon>Undibacterium</taxon>
    </lineage>
</organism>
<evidence type="ECO:0000313" key="3">
    <source>
        <dbReference type="EMBL" id="GGC83873.1"/>
    </source>
</evidence>
<dbReference type="EMBL" id="BMED01000003">
    <property type="protein sequence ID" value="GGC83873.1"/>
    <property type="molecule type" value="Genomic_DNA"/>
</dbReference>
<comment type="caution">
    <text evidence="3">The sequence shown here is derived from an EMBL/GenBank/DDBJ whole genome shotgun (WGS) entry which is preliminary data.</text>
</comment>
<dbReference type="Gene3D" id="3.40.50.2000">
    <property type="entry name" value="Glycogen Phosphorylase B"/>
    <property type="match status" value="2"/>
</dbReference>
<reference evidence="3" key="2">
    <citation type="submission" date="2020-09" db="EMBL/GenBank/DDBJ databases">
        <authorList>
            <person name="Sun Q."/>
            <person name="Zhou Y."/>
        </authorList>
    </citation>
    <scope>NUCLEOTIDE SEQUENCE</scope>
    <source>
        <strain evidence="3">CGMCC 1.10998</strain>
    </source>
</reference>
<dbReference type="PANTHER" id="PTHR45947:SF3">
    <property type="entry name" value="SULFOQUINOVOSYL TRANSFERASE SQD2"/>
    <property type="match status" value="1"/>
</dbReference>
<dbReference type="RefSeq" id="WP_188567286.1">
    <property type="nucleotide sequence ID" value="NZ_BMED01000003.1"/>
</dbReference>
<dbReference type="InterPro" id="IPR050194">
    <property type="entry name" value="Glycosyltransferase_grp1"/>
</dbReference>
<dbReference type="GO" id="GO:0016757">
    <property type="term" value="F:glycosyltransferase activity"/>
    <property type="evidence" value="ECO:0007669"/>
    <property type="project" value="InterPro"/>
</dbReference>
<feature type="domain" description="Glycosyltransferase subfamily 4-like N-terminal" evidence="2">
    <location>
        <begin position="20"/>
        <end position="173"/>
    </location>
</feature>
<name>A0A916XLH4_9BURK</name>
<evidence type="ECO:0000313" key="4">
    <source>
        <dbReference type="Proteomes" id="UP000637423"/>
    </source>
</evidence>
<dbReference type="AlphaFoldDB" id="A0A916XLH4"/>
<dbReference type="PANTHER" id="PTHR45947">
    <property type="entry name" value="SULFOQUINOVOSYL TRANSFERASE SQD2"/>
    <property type="match status" value="1"/>
</dbReference>
<sequence length="394" mass="42249">MALADQPRILLVTRNLPPLIGGMEKLNHHIFLELGKRYAMAVAGPEGCASYLNAEAATVATFPTAPKSAFVMGSIRAAWQMGMSFRPDLILCGSGATAPAGFLIARRLGIPLITYLHGLDIVTSHVLYKSIFLPAIRASTTLITNSSNTARLALAHSIDARRLHILHPGVEMDVPEDIEPAAFRQAIEAGDRPILLSVGRLTERKGLYQFIVNCMPDLVRQQPDILLLIVGGEATDALSAKQGIGIQLTETIQQMNLASHVKLLGRIDDARLSQAYSASQLLLFPVLDLPGDVEGFGMVAVEAAAHGLPTVGFAAGGVPDAIAEGVSGYLVPPNDYQQMSKTILRYLSGESQISKDSCKQFANAFSWASFGEKLSNIVSPLLKPNDLLPITEHP</sequence>
<dbReference type="InterPro" id="IPR001296">
    <property type="entry name" value="Glyco_trans_1"/>
</dbReference>
<dbReference type="CDD" id="cd03801">
    <property type="entry name" value="GT4_PimA-like"/>
    <property type="match status" value="1"/>
</dbReference>
<protein>
    <submittedName>
        <fullName evidence="3">Glycoside hydrolase</fullName>
    </submittedName>
</protein>